<evidence type="ECO:0000313" key="3">
    <source>
        <dbReference type="Proteomes" id="UP000018208"/>
    </source>
</evidence>
<protein>
    <submittedName>
        <fullName evidence="1">Uncharacterized protein</fullName>
    </submittedName>
</protein>
<accession>V6LN93</accession>
<dbReference type="VEuPathDB" id="GiardiaDB:SS50377_22210"/>
<sequence>MTQTFDTYINTHTWLQEHLDSYYLDLLKLKTHTNITSSVLPIYIEQSTQKLIVQCLVDINSKPISRYSLPYSQKMFAIFFIILEGVTTVHTNGGVVRGISTQNVLIGKNIQFIGYYIPIETLSIQVLCPLEFTGQKFNYSSYDDPKFDNFLKFRQYLAFPPDLRVIQKIRFTISCDIYQIGSLFYQICTGELPLDAFNINTLDQLQTQKLQTICILQNKNIPQLLIVQIVKLLYYQPSDYFMSVSQVHSSFNQIWSTLFDKPNTRPIYDYHIFKNKIDKHKLQIYNGLLKQVCDHFSGNLSFECLKINKFDSQQIIITDKQHKSIILPDATIIPSKYLNVNMGLDGNQYASDETGRLTIIQGYFGSGKSQLLLDVRQVLTQKLQSLCFYIPSKNDSLELISEILLSNYWTNKQIDVQNFYHFLLIYFSQGIIDLKNEILKQTFISLFKQQKEINIIFSLVPGFAKYLELGQPSIVQVAIDQIKDLLFIFIKQLLECSLMVIILLDDFQSNIHMNQIRVLLELLKKFPRLQIMTSEVPGLKLNSSMFCLQTENQLDQTYSTQKIMDQFQQFSEYIQSNEKDMYTLQQKQISQSYADIASIQSEVQSEASHISSSIDQQEIRTKCFAYAAAQNRGIKVAFLAINYMNNDQVQDYLKQVFNIDQPDLALTLMRKSFGSIKCIEKLLIKLYQHSAVLASGMIINKTLELLEMDDLYIAYQYVKLVSKDHLITKRDISVLATSTLLDPSFNSQHLSRLLEIQNEESMASCTNICTITHLINPSLPNCSLKNANYGLKGQFVQSNTYSCLETIYTWQNSLMRSIFKENFIQQYSLELYKCSKYMINKYYQQISLLEDRKSLLNFCFIQSIQSDSFQSYEAGILEDLQMVFNFSSQKIATNASILQLAFRQTDSKLLQELVTKKNRSIQQAVQNIPKQNIIYYFDGIYFPIDLLTQCLNSCSQIFTDIYDQIEIMKLNQYCVKQALFLGQIPYIYTNQVNESFSKLREINHFLKQQNITNYVDINGIQGFNIIKFDILIDIVQKSSQQSTFYQIYESIRTYELIQTYNSQTQYFNIILQRYNNYYLLNTIKFNEIQPLSIRLHLINTLFDQLTHSQNHQIACQLAINILQEVNYNKKSTVKNSLNDLSIRNTMLIQSIFTQQNYLDMLKQQLLFPISSIEYSLQYLIFKLISLFIFVNNPLLALNLSQSLVEKSIQSGQTSQFTLFCIHYVVISEIYITNNEQDSELDFILLSRQLCFDIASKIKNNHTFNLLQVNQLSFIEYTRSINKQIYANQVFMNLSNYFNQNINFSSEDLTTFSIYVLLLFISKQYSSLAQQTKNLLKNAIYVNLNSLSDFCLVVALSCKKIINNENYIIELPITLLNSDLMSIVAKICACQSCQNIQQLHDIQIGGLYYIDFIIESVKYEIVSQIDLVSIQYNDNFNQLQQQGDFMMNGENMQMRIARWKGVQLD</sequence>
<proteinExistence type="predicted"/>
<organism evidence="1">
    <name type="scientific">Spironucleus salmonicida</name>
    <dbReference type="NCBI Taxonomy" id="348837"/>
    <lineage>
        <taxon>Eukaryota</taxon>
        <taxon>Metamonada</taxon>
        <taxon>Diplomonadida</taxon>
        <taxon>Hexamitidae</taxon>
        <taxon>Hexamitinae</taxon>
        <taxon>Spironucleus</taxon>
    </lineage>
</organism>
<dbReference type="EMBL" id="AUWU02000002">
    <property type="protein sequence ID" value="KAH0576645.1"/>
    <property type="molecule type" value="Genomic_DNA"/>
</dbReference>
<evidence type="ECO:0000313" key="1">
    <source>
        <dbReference type="EMBL" id="EST46152.1"/>
    </source>
</evidence>
<dbReference type="Gene3D" id="1.10.510.10">
    <property type="entry name" value="Transferase(Phosphotransferase) domain 1"/>
    <property type="match status" value="1"/>
</dbReference>
<dbReference type="InterPro" id="IPR011009">
    <property type="entry name" value="Kinase-like_dom_sf"/>
</dbReference>
<evidence type="ECO:0000313" key="2">
    <source>
        <dbReference type="EMBL" id="KAH0576645.1"/>
    </source>
</evidence>
<dbReference type="EMBL" id="KI546083">
    <property type="protein sequence ID" value="EST46152.1"/>
    <property type="molecule type" value="Genomic_DNA"/>
</dbReference>
<reference evidence="1 2" key="1">
    <citation type="journal article" date="2014" name="PLoS Genet.">
        <title>The Genome of Spironucleus salmonicida Highlights a Fish Pathogen Adapted to Fluctuating Environments.</title>
        <authorList>
            <person name="Xu F."/>
            <person name="Jerlstrom-Hultqvist J."/>
            <person name="Einarsson E."/>
            <person name="Astvaldsson A."/>
            <person name="Svard S.G."/>
            <person name="Andersson J.O."/>
        </authorList>
    </citation>
    <scope>NUCLEOTIDE SEQUENCE</scope>
    <source>
        <strain evidence="2">ATCC 50377</strain>
    </source>
</reference>
<keyword evidence="3" id="KW-1185">Reference proteome</keyword>
<dbReference type="Proteomes" id="UP000018208">
    <property type="component" value="Unassembled WGS sequence"/>
</dbReference>
<gene>
    <name evidence="1" type="ORF">SS50377_13744</name>
    <name evidence="2" type="ORF">SS50377_22210</name>
</gene>
<name>V6LN93_9EUKA</name>
<reference evidence="2" key="2">
    <citation type="submission" date="2020-12" db="EMBL/GenBank/DDBJ databases">
        <title>New Spironucleus salmonicida genome in near-complete chromosomes.</title>
        <authorList>
            <person name="Xu F."/>
            <person name="Kurt Z."/>
            <person name="Jimenez-Gonzalez A."/>
            <person name="Astvaldsson A."/>
            <person name="Andersson J.O."/>
            <person name="Svard S.G."/>
        </authorList>
    </citation>
    <scope>NUCLEOTIDE SEQUENCE</scope>
    <source>
        <strain evidence="2">ATCC 50377</strain>
    </source>
</reference>
<dbReference type="SUPFAM" id="SSF56112">
    <property type="entry name" value="Protein kinase-like (PK-like)"/>
    <property type="match status" value="1"/>
</dbReference>